<name>A0ABT9HRI0_9SPHN</name>
<evidence type="ECO:0000256" key="1">
    <source>
        <dbReference type="SAM" id="SignalP"/>
    </source>
</evidence>
<proteinExistence type="predicted"/>
<evidence type="ECO:0008006" key="4">
    <source>
        <dbReference type="Google" id="ProtNLM"/>
    </source>
</evidence>
<organism evidence="2 3">
    <name type="scientific">Qipengyuania profundimaris</name>
    <dbReference type="NCBI Taxonomy" id="3067652"/>
    <lineage>
        <taxon>Bacteria</taxon>
        <taxon>Pseudomonadati</taxon>
        <taxon>Pseudomonadota</taxon>
        <taxon>Alphaproteobacteria</taxon>
        <taxon>Sphingomonadales</taxon>
        <taxon>Erythrobacteraceae</taxon>
        <taxon>Qipengyuania</taxon>
    </lineage>
</organism>
<sequence length="100" mass="10429">MRALILCAAASFALAGCDVASEMAGDAIGNEVRTRYIERCQGIAEGVGISAERIDAACECSADNFQKDFSADGQLDINPARVEEVLRACIGDEPTGQSTG</sequence>
<keyword evidence="3" id="KW-1185">Reference proteome</keyword>
<feature type="signal peptide" evidence="1">
    <location>
        <begin position="1"/>
        <end position="15"/>
    </location>
</feature>
<dbReference type="Proteomes" id="UP001240639">
    <property type="component" value="Unassembled WGS sequence"/>
</dbReference>
<comment type="caution">
    <text evidence="2">The sequence shown here is derived from an EMBL/GenBank/DDBJ whole genome shotgun (WGS) entry which is preliminary data.</text>
</comment>
<accession>A0ABT9HRI0</accession>
<dbReference type="EMBL" id="JAVAIM010000001">
    <property type="protein sequence ID" value="MDP4575615.1"/>
    <property type="molecule type" value="Genomic_DNA"/>
</dbReference>
<reference evidence="2 3" key="1">
    <citation type="submission" date="2023-08" db="EMBL/GenBank/DDBJ databases">
        <title>genomic of G39.</title>
        <authorList>
            <person name="Wang Y."/>
        </authorList>
    </citation>
    <scope>NUCLEOTIDE SEQUENCE [LARGE SCALE GENOMIC DNA]</scope>
    <source>
        <strain evidence="2 3">G39</strain>
    </source>
</reference>
<evidence type="ECO:0000313" key="3">
    <source>
        <dbReference type="Proteomes" id="UP001240639"/>
    </source>
</evidence>
<dbReference type="PROSITE" id="PS51257">
    <property type="entry name" value="PROKAR_LIPOPROTEIN"/>
    <property type="match status" value="1"/>
</dbReference>
<dbReference type="RefSeq" id="WP_305932894.1">
    <property type="nucleotide sequence ID" value="NZ_JAVAIM010000001.1"/>
</dbReference>
<gene>
    <name evidence="2" type="ORF">Q9K02_10745</name>
</gene>
<keyword evidence="1" id="KW-0732">Signal</keyword>
<evidence type="ECO:0000313" key="2">
    <source>
        <dbReference type="EMBL" id="MDP4575615.1"/>
    </source>
</evidence>
<feature type="chain" id="PRO_5046194817" description="Lipoprotein" evidence="1">
    <location>
        <begin position="16"/>
        <end position="100"/>
    </location>
</feature>
<protein>
    <recommendedName>
        <fullName evidence="4">Lipoprotein</fullName>
    </recommendedName>
</protein>